<dbReference type="PROSITE" id="PS50005">
    <property type="entry name" value="TPR"/>
    <property type="match status" value="2"/>
</dbReference>
<gene>
    <name evidence="4" type="ORF">SAMN04488692_11669</name>
</gene>
<accession>A0A1G9QG21</accession>
<dbReference type="Gene3D" id="1.25.40.10">
    <property type="entry name" value="Tetratricopeptide repeat domain"/>
    <property type="match status" value="2"/>
</dbReference>
<evidence type="ECO:0000256" key="3">
    <source>
        <dbReference type="PROSITE-ProRule" id="PRU00339"/>
    </source>
</evidence>
<evidence type="ECO:0000256" key="2">
    <source>
        <dbReference type="ARBA" id="ARBA00022803"/>
    </source>
</evidence>
<name>A0A1G9QG21_9FIRM</name>
<dbReference type="PANTHER" id="PTHR45586:SF1">
    <property type="entry name" value="LIPOPOLYSACCHARIDE ASSEMBLY PROTEIN B"/>
    <property type="match status" value="1"/>
</dbReference>
<dbReference type="AlphaFoldDB" id="A0A1G9QG21"/>
<dbReference type="InterPro" id="IPR051012">
    <property type="entry name" value="CellSynth/LPSAsmb/PSIAsmb"/>
</dbReference>
<evidence type="ECO:0000313" key="4">
    <source>
        <dbReference type="EMBL" id="SDM09933.1"/>
    </source>
</evidence>
<keyword evidence="2 3" id="KW-0802">TPR repeat</keyword>
<feature type="repeat" description="TPR" evidence="3">
    <location>
        <begin position="248"/>
        <end position="281"/>
    </location>
</feature>
<dbReference type="PANTHER" id="PTHR45586">
    <property type="entry name" value="TPR REPEAT-CONTAINING PROTEIN PA4667"/>
    <property type="match status" value="1"/>
</dbReference>
<protein>
    <submittedName>
        <fullName evidence="4">Tetratricopeptide repeat-containing protein</fullName>
    </submittedName>
</protein>
<dbReference type="SMART" id="SM00028">
    <property type="entry name" value="TPR"/>
    <property type="match status" value="7"/>
</dbReference>
<dbReference type="OrthoDB" id="1791432at2"/>
<dbReference type="InterPro" id="IPR019734">
    <property type="entry name" value="TPR_rpt"/>
</dbReference>
<dbReference type="Pfam" id="PF13432">
    <property type="entry name" value="TPR_16"/>
    <property type="match status" value="3"/>
</dbReference>
<dbReference type="SUPFAM" id="SSF48452">
    <property type="entry name" value="TPR-like"/>
    <property type="match status" value="1"/>
</dbReference>
<keyword evidence="5" id="KW-1185">Reference proteome</keyword>
<dbReference type="EMBL" id="FNGO01000016">
    <property type="protein sequence ID" value="SDM09933.1"/>
    <property type="molecule type" value="Genomic_DNA"/>
</dbReference>
<feature type="repeat" description="TPR" evidence="3">
    <location>
        <begin position="214"/>
        <end position="247"/>
    </location>
</feature>
<reference evidence="4 5" key="1">
    <citation type="submission" date="2016-10" db="EMBL/GenBank/DDBJ databases">
        <authorList>
            <person name="de Groot N.N."/>
        </authorList>
    </citation>
    <scope>NUCLEOTIDE SEQUENCE [LARGE SCALE GENOMIC DNA]</scope>
    <source>
        <strain evidence="4 5">SLAS-1</strain>
    </source>
</reference>
<keyword evidence="1" id="KW-0677">Repeat</keyword>
<dbReference type="Proteomes" id="UP000199476">
    <property type="component" value="Unassembled WGS sequence"/>
</dbReference>
<dbReference type="STRING" id="321763.SAMN04488692_11669"/>
<dbReference type="RefSeq" id="WP_089760919.1">
    <property type="nucleotide sequence ID" value="NZ_FNGO01000016.1"/>
</dbReference>
<evidence type="ECO:0000256" key="1">
    <source>
        <dbReference type="ARBA" id="ARBA00022737"/>
    </source>
</evidence>
<dbReference type="InterPro" id="IPR011990">
    <property type="entry name" value="TPR-like_helical_dom_sf"/>
</dbReference>
<organism evidence="4 5">
    <name type="scientific">Halarsenatibacter silvermanii</name>
    <dbReference type="NCBI Taxonomy" id="321763"/>
    <lineage>
        <taxon>Bacteria</taxon>
        <taxon>Bacillati</taxon>
        <taxon>Bacillota</taxon>
        <taxon>Clostridia</taxon>
        <taxon>Halanaerobiales</taxon>
        <taxon>Halarsenatibacteraceae</taxon>
        <taxon>Halarsenatibacter</taxon>
    </lineage>
</organism>
<sequence>MSGSEFERVKKIVEKAVELKRQGDLDEARRRLEQGLNKFPKNNFLRASLADLLYRQRQFNRAEELAREILAEKPESGRALLVLGNIAYSKRDFDRACEHFRAAHRHRNNVYSAQRLIRTLMKQEKFEKARELLEEWLEKEPDHEYLQKLAASLYEKMGDESTAEEFYQQYLDESPEDQFAFKEKIKLKLKDEKPARAVEELENLLRLEKHRQNPHLQALLAEYREEMEDLSGAAEAYRRSLEFDPDNQYARQRLGQCLYKDGRHEEALPHLKEAFRQDPGDYYTRSMLMKIFQKLELYEEGGDFFQEIIRDNPGFENLYGTIKKLNNARESDENE</sequence>
<proteinExistence type="predicted"/>
<evidence type="ECO:0000313" key="5">
    <source>
        <dbReference type="Proteomes" id="UP000199476"/>
    </source>
</evidence>